<organism evidence="7 8">
    <name type="scientific">Dioscorea zingiberensis</name>
    <dbReference type="NCBI Taxonomy" id="325984"/>
    <lineage>
        <taxon>Eukaryota</taxon>
        <taxon>Viridiplantae</taxon>
        <taxon>Streptophyta</taxon>
        <taxon>Embryophyta</taxon>
        <taxon>Tracheophyta</taxon>
        <taxon>Spermatophyta</taxon>
        <taxon>Magnoliopsida</taxon>
        <taxon>Liliopsida</taxon>
        <taxon>Dioscoreales</taxon>
        <taxon>Dioscoreaceae</taxon>
        <taxon>Dioscorea</taxon>
    </lineage>
</organism>
<proteinExistence type="predicted"/>
<comment type="caution">
    <text evidence="7">The sequence shown here is derived from an EMBL/GenBank/DDBJ whole genome shotgun (WGS) entry which is preliminary data.</text>
</comment>
<gene>
    <name evidence="7" type="ORF">J5N97_023497</name>
</gene>
<evidence type="ECO:0000256" key="3">
    <source>
        <dbReference type="ARBA" id="ARBA00022833"/>
    </source>
</evidence>
<dbReference type="FunFam" id="3.30.40.10:FF:000594">
    <property type="entry name" value="RING/U-box superfamily protein"/>
    <property type="match status" value="1"/>
</dbReference>
<name>A0A9D5C5C7_9LILI</name>
<feature type="region of interest" description="Disordered" evidence="5">
    <location>
        <begin position="1"/>
        <end position="52"/>
    </location>
</feature>
<dbReference type="AlphaFoldDB" id="A0A9D5C5C7"/>
<evidence type="ECO:0000256" key="1">
    <source>
        <dbReference type="ARBA" id="ARBA00022723"/>
    </source>
</evidence>
<evidence type="ECO:0000313" key="7">
    <source>
        <dbReference type="EMBL" id="KAJ0966580.1"/>
    </source>
</evidence>
<dbReference type="CDD" id="cd16454">
    <property type="entry name" value="RING-H2_PA-TM-RING"/>
    <property type="match status" value="1"/>
</dbReference>
<dbReference type="PANTHER" id="PTHR45931:SF25">
    <property type="entry name" value="E3 UBIQUITIN-PROTEIN LIGASE RLIM-LIKE ISOFORM X1"/>
    <property type="match status" value="1"/>
</dbReference>
<evidence type="ECO:0000259" key="6">
    <source>
        <dbReference type="PROSITE" id="PS50089"/>
    </source>
</evidence>
<protein>
    <recommendedName>
        <fullName evidence="6">RING-type domain-containing protein</fullName>
    </recommendedName>
</protein>
<dbReference type="GO" id="GO:0008270">
    <property type="term" value="F:zinc ion binding"/>
    <property type="evidence" value="ECO:0007669"/>
    <property type="project" value="UniProtKB-KW"/>
</dbReference>
<keyword evidence="2 4" id="KW-0863">Zinc-finger</keyword>
<dbReference type="Proteomes" id="UP001085076">
    <property type="component" value="Miscellaneous, Linkage group lg07"/>
</dbReference>
<evidence type="ECO:0000256" key="5">
    <source>
        <dbReference type="SAM" id="MobiDB-lite"/>
    </source>
</evidence>
<dbReference type="SMART" id="SM00744">
    <property type="entry name" value="RINGv"/>
    <property type="match status" value="1"/>
</dbReference>
<evidence type="ECO:0000313" key="8">
    <source>
        <dbReference type="Proteomes" id="UP001085076"/>
    </source>
</evidence>
<keyword evidence="8" id="KW-1185">Reference proteome</keyword>
<dbReference type="GO" id="GO:0006511">
    <property type="term" value="P:ubiquitin-dependent protein catabolic process"/>
    <property type="evidence" value="ECO:0007669"/>
    <property type="project" value="TreeGrafter"/>
</dbReference>
<evidence type="ECO:0000256" key="2">
    <source>
        <dbReference type="ARBA" id="ARBA00022771"/>
    </source>
</evidence>
<keyword evidence="1" id="KW-0479">Metal-binding</keyword>
<dbReference type="SMART" id="SM00184">
    <property type="entry name" value="RING"/>
    <property type="match status" value="1"/>
</dbReference>
<sequence>MRRESQSKNRHYYEEQMSSREEREGRERGGGSDRGRRWMGSPSPPDLDSTSELLGGLNLIEKNAPDKRYMQDMDEIDLITVVPDSPDRLTMKSQSGFSAVNIDTDGRFSLSPSNQRKCHTAKVQSCQSRGSRSHDLLRNGNLQDEGEHLSRHASLAQLLAEDLEGKISSLTGGTSIKHEQDRIFNEHGMSFSPSACFHSSAPRDSRKDIDKGLYLLENEGSQKGESCGLFNLGTAHSKLPESICEEKRVDMLTRGNIQSKFADKGKGIDLNAYSKGRSVQSVSRALVDEGQRSLVHDCCISPCSIIKTSNSSILNGHNTIDSSVDGETLFSLSRSKNVNFREDLVMDGELRNGQICQRQFELDVFPQRNRQKRLVHNNFIPPCNVGGDDTITSTEDDQAGRNIYDIGSDGSSSRKVNIVSPDSEERFAGKKKGKSMIHDNVASRFQHTKDKARSNRPCSVANKEVFVGTNSGGDSLRSSAGKGWRKSLNCNPEDAIDVPKREDIIHITDSPVVTASHERDKPSSAQATSNVVSGGRSHRRQKMMKGKRKNNSFRAQDGECSSSAFEDSEVLFVESPVQPSKWRSTRSRNSQRHGETAPRPVIEINELDFSEVGCSNSEEQSSRVSDDSSATARQVESDEILARQLQEQLFNESPDFDISEQMDENMAMSLQQEENLHLFGRRGQAHHSRDSSMAHLYAQYPQMTSRRTFHDRSQSSRMPQPRRHSRRSWADSERRNFLDALEAEFNNRSRWSASNSVSPLHAFNGNEYETLLALDNHNQHVGASQSQIDNLPESIVQSGNIEEACVICLETPTTGDTIRHLPCLHKFHKHCIDKWLKRKKSCPVCKSGIT</sequence>
<feature type="region of interest" description="Disordered" evidence="5">
    <location>
        <begin position="576"/>
        <end position="636"/>
    </location>
</feature>
<dbReference type="InterPro" id="IPR051834">
    <property type="entry name" value="RING_finger_E3_ligase"/>
</dbReference>
<feature type="compositionally biased region" description="Basic and acidic residues" evidence="5">
    <location>
        <begin position="1"/>
        <end position="36"/>
    </location>
</feature>
<feature type="compositionally biased region" description="Basic residues" evidence="5">
    <location>
        <begin position="536"/>
        <end position="551"/>
    </location>
</feature>
<dbReference type="Pfam" id="PF13639">
    <property type="entry name" value="zf-RING_2"/>
    <property type="match status" value="1"/>
</dbReference>
<dbReference type="PROSITE" id="PS50089">
    <property type="entry name" value="ZF_RING_2"/>
    <property type="match status" value="1"/>
</dbReference>
<feature type="domain" description="RING-type" evidence="6">
    <location>
        <begin position="805"/>
        <end position="846"/>
    </location>
</feature>
<dbReference type="GO" id="GO:0005634">
    <property type="term" value="C:nucleus"/>
    <property type="evidence" value="ECO:0007669"/>
    <property type="project" value="TreeGrafter"/>
</dbReference>
<reference evidence="7" key="2">
    <citation type="journal article" date="2022" name="Hortic Res">
        <title>The genome of Dioscorea zingiberensis sheds light on the biosynthesis, origin and evolution of the medicinally important diosgenin saponins.</title>
        <authorList>
            <person name="Li Y."/>
            <person name="Tan C."/>
            <person name="Li Z."/>
            <person name="Guo J."/>
            <person name="Li S."/>
            <person name="Chen X."/>
            <person name="Wang C."/>
            <person name="Dai X."/>
            <person name="Yang H."/>
            <person name="Song W."/>
            <person name="Hou L."/>
            <person name="Xu J."/>
            <person name="Tong Z."/>
            <person name="Xu A."/>
            <person name="Yuan X."/>
            <person name="Wang W."/>
            <person name="Yang Q."/>
            <person name="Chen L."/>
            <person name="Sun Z."/>
            <person name="Wang K."/>
            <person name="Pan B."/>
            <person name="Chen J."/>
            <person name="Bao Y."/>
            <person name="Liu F."/>
            <person name="Qi X."/>
            <person name="Gang D.R."/>
            <person name="Wen J."/>
            <person name="Li J."/>
        </authorList>
    </citation>
    <scope>NUCLEOTIDE SEQUENCE</scope>
    <source>
        <strain evidence="7">Dzin_1.0</strain>
    </source>
</reference>
<accession>A0A9D5C5C7</accession>
<dbReference type="GO" id="GO:0061630">
    <property type="term" value="F:ubiquitin protein ligase activity"/>
    <property type="evidence" value="ECO:0007669"/>
    <property type="project" value="TreeGrafter"/>
</dbReference>
<dbReference type="OrthoDB" id="8062037at2759"/>
<feature type="compositionally biased region" description="Polar residues" evidence="5">
    <location>
        <begin position="523"/>
        <end position="532"/>
    </location>
</feature>
<feature type="region of interest" description="Disordered" evidence="5">
    <location>
        <begin position="704"/>
        <end position="731"/>
    </location>
</feature>
<dbReference type="EMBL" id="JAGGNH010000007">
    <property type="protein sequence ID" value="KAJ0966580.1"/>
    <property type="molecule type" value="Genomic_DNA"/>
</dbReference>
<dbReference type="InterPro" id="IPR013083">
    <property type="entry name" value="Znf_RING/FYVE/PHD"/>
</dbReference>
<dbReference type="PANTHER" id="PTHR45931">
    <property type="entry name" value="SI:CH211-59O9.10"/>
    <property type="match status" value="1"/>
</dbReference>
<dbReference type="InterPro" id="IPR011016">
    <property type="entry name" value="Znf_RING-CH"/>
</dbReference>
<dbReference type="Gene3D" id="3.30.40.10">
    <property type="entry name" value="Zinc/RING finger domain, C3HC4 (zinc finger)"/>
    <property type="match status" value="1"/>
</dbReference>
<reference evidence="7" key="1">
    <citation type="submission" date="2021-03" db="EMBL/GenBank/DDBJ databases">
        <authorList>
            <person name="Li Z."/>
            <person name="Yang C."/>
        </authorList>
    </citation>
    <scope>NUCLEOTIDE SEQUENCE</scope>
    <source>
        <strain evidence="7">Dzin_1.0</strain>
        <tissue evidence="7">Leaf</tissue>
    </source>
</reference>
<evidence type="ECO:0000256" key="4">
    <source>
        <dbReference type="PROSITE-ProRule" id="PRU00175"/>
    </source>
</evidence>
<keyword evidence="3" id="KW-0862">Zinc</keyword>
<dbReference type="InterPro" id="IPR001841">
    <property type="entry name" value="Znf_RING"/>
</dbReference>
<dbReference type="SUPFAM" id="SSF57850">
    <property type="entry name" value="RING/U-box"/>
    <property type="match status" value="1"/>
</dbReference>
<feature type="region of interest" description="Disordered" evidence="5">
    <location>
        <begin position="513"/>
        <end position="560"/>
    </location>
</feature>